<evidence type="ECO:0000256" key="1">
    <source>
        <dbReference type="SAM" id="Phobius"/>
    </source>
</evidence>
<feature type="transmembrane region" description="Helical" evidence="1">
    <location>
        <begin position="86"/>
        <end position="104"/>
    </location>
</feature>
<feature type="transmembrane region" description="Helical" evidence="1">
    <location>
        <begin position="213"/>
        <end position="230"/>
    </location>
</feature>
<feature type="transmembrane region" description="Helical" evidence="1">
    <location>
        <begin position="242"/>
        <end position="263"/>
    </location>
</feature>
<keyword evidence="4" id="KW-1185">Reference proteome</keyword>
<comment type="caution">
    <text evidence="3">The sequence shown here is derived from an EMBL/GenBank/DDBJ whole genome shotgun (WGS) entry which is preliminary data.</text>
</comment>
<dbReference type="GO" id="GO:0016746">
    <property type="term" value="F:acyltransferase activity"/>
    <property type="evidence" value="ECO:0007669"/>
    <property type="project" value="UniProtKB-KW"/>
</dbReference>
<dbReference type="RefSeq" id="WP_380858078.1">
    <property type="nucleotide sequence ID" value="NZ_JBHRXV010000004.1"/>
</dbReference>
<evidence type="ECO:0000313" key="4">
    <source>
        <dbReference type="Proteomes" id="UP001595615"/>
    </source>
</evidence>
<feature type="transmembrane region" description="Helical" evidence="1">
    <location>
        <begin position="313"/>
        <end position="331"/>
    </location>
</feature>
<gene>
    <name evidence="3" type="ORF">ACFOMD_05480</name>
</gene>
<dbReference type="Pfam" id="PF01757">
    <property type="entry name" value="Acyl_transf_3"/>
    <property type="match status" value="1"/>
</dbReference>
<dbReference type="PANTHER" id="PTHR36927">
    <property type="entry name" value="BLR4337 PROTEIN"/>
    <property type="match status" value="1"/>
</dbReference>
<protein>
    <submittedName>
        <fullName evidence="3">Acyltransferase family protein</fullName>
    </submittedName>
</protein>
<evidence type="ECO:0000259" key="2">
    <source>
        <dbReference type="Pfam" id="PF01757"/>
    </source>
</evidence>
<name>A0ABV7X7U8_9SPHN</name>
<dbReference type="Proteomes" id="UP001595615">
    <property type="component" value="Unassembled WGS sequence"/>
</dbReference>
<proteinExistence type="predicted"/>
<accession>A0ABV7X7U8</accession>
<organism evidence="3 4">
    <name type="scientific">Sphingoaurantiacus capsulatus</name>
    <dbReference type="NCBI Taxonomy" id="1771310"/>
    <lineage>
        <taxon>Bacteria</taxon>
        <taxon>Pseudomonadati</taxon>
        <taxon>Pseudomonadota</taxon>
        <taxon>Alphaproteobacteria</taxon>
        <taxon>Sphingomonadales</taxon>
        <taxon>Sphingosinicellaceae</taxon>
        <taxon>Sphingoaurantiacus</taxon>
    </lineage>
</organism>
<feature type="transmembrane region" description="Helical" evidence="1">
    <location>
        <begin position="12"/>
        <end position="32"/>
    </location>
</feature>
<feature type="transmembrane region" description="Helical" evidence="1">
    <location>
        <begin position="343"/>
        <end position="361"/>
    </location>
</feature>
<keyword evidence="3" id="KW-0808">Transferase</keyword>
<keyword evidence="1" id="KW-1133">Transmembrane helix</keyword>
<feature type="domain" description="Acyltransferase 3" evidence="2">
    <location>
        <begin position="5"/>
        <end position="358"/>
    </location>
</feature>
<evidence type="ECO:0000313" key="3">
    <source>
        <dbReference type="EMBL" id="MFC3712011.1"/>
    </source>
</evidence>
<feature type="transmembrane region" description="Helical" evidence="1">
    <location>
        <begin position="143"/>
        <end position="163"/>
    </location>
</feature>
<dbReference type="PANTHER" id="PTHR36927:SF3">
    <property type="entry name" value="GLUCANS BIOSYNTHESIS PROTEIN C"/>
    <property type="match status" value="1"/>
</dbReference>
<sequence>MERHYGLDWLRIGAFGLLIFYHIGMFFVPWDWHVKTAEPMDWVQIPMLATNAWRLALLFLVSGVASRFLLDKMAAPGRFAWQRSGRLLIPLAAGIILFVAPQPWAEMQAKFGYRQDFWHFWTHDYFTFRMVGDGIALPTYNHLWFVAYLWLYTIVLALFAALLPAGAKAALQRGFERLFSGARLLWLPILLLWLARVTLYPIFGDTHALVDDWYNHVVYGGLFLFGVGLAKSEAPWRAIAALWKPAALFAVVGYFAIVAYELYYGDGDATEPGLTLVRLLRAAHMWGAIVGLLALAQLRLNRDAPIRRYLTEAVFPYYIAHQTIIVVVGHALTPYRLNPGTEFAIILAATVAGCWATYAVARRVPMLGLLLGLKWKGSAAKPAAAAD</sequence>
<feature type="transmembrane region" description="Helical" evidence="1">
    <location>
        <begin position="184"/>
        <end position="201"/>
    </location>
</feature>
<feature type="transmembrane region" description="Helical" evidence="1">
    <location>
        <begin position="52"/>
        <end position="70"/>
    </location>
</feature>
<dbReference type="InterPro" id="IPR050623">
    <property type="entry name" value="Glucan_succinyl_AcylTrfase"/>
</dbReference>
<dbReference type="InterPro" id="IPR002656">
    <property type="entry name" value="Acyl_transf_3_dom"/>
</dbReference>
<keyword evidence="1" id="KW-0812">Transmembrane</keyword>
<dbReference type="EMBL" id="JBHRXV010000004">
    <property type="protein sequence ID" value="MFC3712011.1"/>
    <property type="molecule type" value="Genomic_DNA"/>
</dbReference>
<keyword evidence="3" id="KW-0012">Acyltransferase</keyword>
<reference evidence="4" key="1">
    <citation type="journal article" date="2019" name="Int. J. Syst. Evol. Microbiol.">
        <title>The Global Catalogue of Microorganisms (GCM) 10K type strain sequencing project: providing services to taxonomists for standard genome sequencing and annotation.</title>
        <authorList>
            <consortium name="The Broad Institute Genomics Platform"/>
            <consortium name="The Broad Institute Genome Sequencing Center for Infectious Disease"/>
            <person name="Wu L."/>
            <person name="Ma J."/>
        </authorList>
    </citation>
    <scope>NUCLEOTIDE SEQUENCE [LARGE SCALE GENOMIC DNA]</scope>
    <source>
        <strain evidence="4">KCTC 42644</strain>
    </source>
</reference>
<keyword evidence="1" id="KW-0472">Membrane</keyword>
<feature type="transmembrane region" description="Helical" evidence="1">
    <location>
        <begin position="283"/>
        <end position="301"/>
    </location>
</feature>